<accession>A0A6M2BU04</accession>
<gene>
    <name evidence="2" type="ORF">G7Y85_13030</name>
</gene>
<dbReference type="PANTHER" id="PTHR36121:SF1">
    <property type="entry name" value="PROTEIN SXY"/>
    <property type="match status" value="1"/>
</dbReference>
<protein>
    <submittedName>
        <fullName evidence="2">TfoX/Sxy family protein</fullName>
    </submittedName>
</protein>
<feature type="domain" description="TfoX N-terminal" evidence="1">
    <location>
        <begin position="14"/>
        <end position="106"/>
    </location>
</feature>
<dbReference type="RefSeq" id="WP_166257677.1">
    <property type="nucleotide sequence ID" value="NZ_JAAMOW010000006.1"/>
</dbReference>
<dbReference type="AlphaFoldDB" id="A0A6M2BU04"/>
<comment type="caution">
    <text evidence="2">The sequence shown here is derived from an EMBL/GenBank/DDBJ whole genome shotgun (WGS) entry which is preliminary data.</text>
</comment>
<evidence type="ECO:0000313" key="2">
    <source>
        <dbReference type="EMBL" id="NGY05691.1"/>
    </source>
</evidence>
<dbReference type="Gene3D" id="3.30.1460.30">
    <property type="entry name" value="YgaC/TfoX-N like chaperone"/>
    <property type="match status" value="1"/>
</dbReference>
<sequence>MPARLPEFAAFVLDQLSPIPSLSHSRMFGGIGLRAGETFFAILMSGELYFVVDEQTRREYEALGSGAFTYQKKTGLGISRRYYRVPAEVLDEPERLLAFASASIAAVRRGKAPAARRSRRKT</sequence>
<proteinExistence type="predicted"/>
<reference evidence="2 3" key="1">
    <citation type="journal article" date="2014" name="Int. J. Syst. Evol. Microbiol.">
        <title>Solimonas terrae sp. nov., isolated from soil.</title>
        <authorList>
            <person name="Kim S.J."/>
            <person name="Moon J.Y."/>
            <person name="Weon H.Y."/>
            <person name="Ahn J.H."/>
            <person name="Chen W.M."/>
            <person name="Kwon S.W."/>
        </authorList>
    </citation>
    <scope>NUCLEOTIDE SEQUENCE [LARGE SCALE GENOMIC DNA]</scope>
    <source>
        <strain evidence="2 3">KIS83-12</strain>
    </source>
</reference>
<evidence type="ECO:0000313" key="3">
    <source>
        <dbReference type="Proteomes" id="UP000472676"/>
    </source>
</evidence>
<name>A0A6M2BU04_9GAMM</name>
<dbReference type="InterPro" id="IPR047525">
    <property type="entry name" value="TfoX-like"/>
</dbReference>
<dbReference type="PANTHER" id="PTHR36121">
    <property type="entry name" value="PROTEIN SXY"/>
    <property type="match status" value="1"/>
</dbReference>
<dbReference type="EMBL" id="JAAMOW010000006">
    <property type="protein sequence ID" value="NGY05691.1"/>
    <property type="molecule type" value="Genomic_DNA"/>
</dbReference>
<dbReference type="InterPro" id="IPR007076">
    <property type="entry name" value="TfoX_N"/>
</dbReference>
<evidence type="ECO:0000259" key="1">
    <source>
        <dbReference type="Pfam" id="PF04993"/>
    </source>
</evidence>
<dbReference type="Proteomes" id="UP000472676">
    <property type="component" value="Unassembled WGS sequence"/>
</dbReference>
<keyword evidence="3" id="KW-1185">Reference proteome</keyword>
<organism evidence="2 3">
    <name type="scientific">Solimonas terrae</name>
    <dbReference type="NCBI Taxonomy" id="1396819"/>
    <lineage>
        <taxon>Bacteria</taxon>
        <taxon>Pseudomonadati</taxon>
        <taxon>Pseudomonadota</taxon>
        <taxon>Gammaproteobacteria</taxon>
        <taxon>Nevskiales</taxon>
        <taxon>Nevskiaceae</taxon>
        <taxon>Solimonas</taxon>
    </lineage>
</organism>
<dbReference type="Pfam" id="PF04993">
    <property type="entry name" value="TfoX_N"/>
    <property type="match status" value="1"/>
</dbReference>
<dbReference type="SUPFAM" id="SSF159894">
    <property type="entry name" value="YgaC/TfoX-N like"/>
    <property type="match status" value="1"/>
</dbReference>